<evidence type="ECO:0000313" key="6">
    <source>
        <dbReference type="EMBL" id="EDM24344.1"/>
    </source>
</evidence>
<sequence>MKILEDLFDGKIIKYSLLPLLISIIFWGIIFYFFGDNLLNLLSNYAKVLPYGDVLVNIINSTGWIVLLLLYYLLTISTLGVFSSFFIDHIVLRINEKHYNCTPKKPTLKDTIYGVIISIKSFLLYLVLFILSFWMLFIPVVNIFYQMFMWSILNKKPLIYDSSYLFFDVREIEKKLGIKAWVVVFLTSFIYFIPIISWFGYTFQLIFISHLVLKHCKSS</sequence>
<comment type="caution">
    <text evidence="6">The sequence shown here is derived from an EMBL/GenBank/DDBJ whole genome shotgun (WGS) entry which is preliminary data.</text>
</comment>
<evidence type="ECO:0000256" key="4">
    <source>
        <dbReference type="ARBA" id="ARBA00023136"/>
    </source>
</evidence>
<reference evidence="6 7" key="1">
    <citation type="journal article" date="2011" name="Stand. Genomic Sci.">
        <title>Draft genome sequence of Caminibacter mediatlanticus strain TB-2, an epsilonproteobacterium isolated from a deep-sea hydrothermal vent.</title>
        <authorList>
            <person name="Giovannelli D."/>
            <person name="Ferriera S."/>
            <person name="Johnson J."/>
            <person name="Kravitz S."/>
            <person name="Perez-Rodriguez I."/>
            <person name="Ricci J."/>
            <person name="O'Brien C."/>
            <person name="Voordeckers J.W."/>
            <person name="Bini E."/>
            <person name="Vetriani C."/>
        </authorList>
    </citation>
    <scope>NUCLEOTIDE SEQUENCE [LARGE SCALE GENOMIC DNA]</scope>
    <source>
        <strain evidence="6 7">TB-2</strain>
    </source>
</reference>
<dbReference type="Proteomes" id="UP000003288">
    <property type="component" value="Unassembled WGS sequence"/>
</dbReference>
<comment type="subcellular location">
    <subcellularLocation>
        <location evidence="1">Membrane</location>
        <topology evidence="1">Multi-pass membrane protein</topology>
    </subcellularLocation>
</comment>
<dbReference type="Pfam" id="PF07264">
    <property type="entry name" value="EI24"/>
    <property type="match status" value="1"/>
</dbReference>
<evidence type="ECO:0000256" key="1">
    <source>
        <dbReference type="ARBA" id="ARBA00004141"/>
    </source>
</evidence>
<feature type="transmembrane region" description="Helical" evidence="5">
    <location>
        <begin position="122"/>
        <end position="145"/>
    </location>
</feature>
<dbReference type="EC" id="2.7.4.16" evidence="6"/>
<keyword evidence="4 5" id="KW-0472">Membrane</keyword>
<gene>
    <name evidence="6" type="ORF">CMTB2_02473</name>
</gene>
<evidence type="ECO:0000313" key="7">
    <source>
        <dbReference type="Proteomes" id="UP000003288"/>
    </source>
</evidence>
<dbReference type="InterPro" id="IPR059112">
    <property type="entry name" value="CysZ/EI24"/>
</dbReference>
<evidence type="ECO:0000256" key="2">
    <source>
        <dbReference type="ARBA" id="ARBA00022692"/>
    </source>
</evidence>
<evidence type="ECO:0000256" key="3">
    <source>
        <dbReference type="ARBA" id="ARBA00022989"/>
    </source>
</evidence>
<protein>
    <submittedName>
        <fullName evidence="6">Thiamine monophosphate kinase</fullName>
        <ecNumber evidence="6">2.7.4.16</ecNumber>
    </submittedName>
</protein>
<feature type="transmembrane region" description="Helical" evidence="5">
    <location>
        <begin position="12"/>
        <end position="34"/>
    </location>
</feature>
<keyword evidence="6" id="KW-0418">Kinase</keyword>
<organism evidence="6 7">
    <name type="scientific">Caminibacter mediatlanticus TB-2</name>
    <dbReference type="NCBI Taxonomy" id="391592"/>
    <lineage>
        <taxon>Bacteria</taxon>
        <taxon>Pseudomonadati</taxon>
        <taxon>Campylobacterota</taxon>
        <taxon>Epsilonproteobacteria</taxon>
        <taxon>Nautiliales</taxon>
        <taxon>Nautiliaceae</taxon>
        <taxon>Caminibacter</taxon>
    </lineage>
</organism>
<keyword evidence="6" id="KW-0808">Transferase</keyword>
<dbReference type="AlphaFoldDB" id="A0AAI9AIX3"/>
<feature type="transmembrane region" description="Helical" evidence="5">
    <location>
        <begin position="54"/>
        <end position="74"/>
    </location>
</feature>
<dbReference type="EMBL" id="ABCJ01000001">
    <property type="protein sequence ID" value="EDM24344.1"/>
    <property type="molecule type" value="Genomic_DNA"/>
</dbReference>
<dbReference type="RefSeq" id="WP_007473184.1">
    <property type="nucleotide sequence ID" value="NZ_ABCJ01000001.1"/>
</dbReference>
<evidence type="ECO:0000256" key="5">
    <source>
        <dbReference type="SAM" id="Phobius"/>
    </source>
</evidence>
<accession>A0AAI9AIX3</accession>
<keyword evidence="2 5" id="KW-0812">Transmembrane</keyword>
<dbReference type="GO" id="GO:0009030">
    <property type="term" value="F:thiamine-phosphate kinase activity"/>
    <property type="evidence" value="ECO:0007669"/>
    <property type="project" value="UniProtKB-EC"/>
</dbReference>
<name>A0AAI9AIX3_9BACT</name>
<proteinExistence type="predicted"/>
<feature type="transmembrane region" description="Helical" evidence="5">
    <location>
        <begin position="180"/>
        <end position="213"/>
    </location>
</feature>
<keyword evidence="3 5" id="KW-1133">Transmembrane helix</keyword>